<dbReference type="AlphaFoldDB" id="A0A7M2WWT1"/>
<dbReference type="Proteomes" id="UP000593765">
    <property type="component" value="Chromosome"/>
</dbReference>
<name>A0A7M2WWT1_9BACT</name>
<evidence type="ECO:0000256" key="1">
    <source>
        <dbReference type="SAM" id="MobiDB-lite"/>
    </source>
</evidence>
<evidence type="ECO:0000313" key="3">
    <source>
        <dbReference type="Proteomes" id="UP000593765"/>
    </source>
</evidence>
<protein>
    <recommendedName>
        <fullName evidence="4">Lipoprotein</fullName>
    </recommendedName>
</protein>
<dbReference type="EMBL" id="CP063458">
    <property type="protein sequence ID" value="QOV89291.1"/>
    <property type="molecule type" value="Genomic_DNA"/>
</dbReference>
<organism evidence="2 3">
    <name type="scientific">Humisphaera borealis</name>
    <dbReference type="NCBI Taxonomy" id="2807512"/>
    <lineage>
        <taxon>Bacteria</taxon>
        <taxon>Pseudomonadati</taxon>
        <taxon>Planctomycetota</taxon>
        <taxon>Phycisphaerae</taxon>
        <taxon>Tepidisphaerales</taxon>
        <taxon>Tepidisphaeraceae</taxon>
        <taxon>Humisphaera</taxon>
    </lineage>
</organism>
<dbReference type="PROSITE" id="PS51257">
    <property type="entry name" value="PROKAR_LIPOPROTEIN"/>
    <property type="match status" value="1"/>
</dbReference>
<sequence length="127" mass="13231">MITKNSWQCLTLLYLAAAVVGCTKLSERTHARYDIGTPGKVRPAEPGVAGVSAAVAGLLAMNILFNSVTGSDTLWLWPGGDEACLDGGTPAADQDGKNPGRPDPPKPASKSTDRDEVSWASPAKVQP</sequence>
<gene>
    <name evidence="2" type="ORF">IPV69_24295</name>
</gene>
<evidence type="ECO:0008006" key="4">
    <source>
        <dbReference type="Google" id="ProtNLM"/>
    </source>
</evidence>
<feature type="region of interest" description="Disordered" evidence="1">
    <location>
        <begin position="85"/>
        <end position="127"/>
    </location>
</feature>
<dbReference type="RefSeq" id="WP_206292321.1">
    <property type="nucleotide sequence ID" value="NZ_CP063458.1"/>
</dbReference>
<proteinExistence type="predicted"/>
<evidence type="ECO:0000313" key="2">
    <source>
        <dbReference type="EMBL" id="QOV89291.1"/>
    </source>
</evidence>
<reference evidence="2 3" key="1">
    <citation type="submission" date="2020-10" db="EMBL/GenBank/DDBJ databases">
        <title>Wide distribution of Phycisphaera-like planctomycetes from WD2101 soil group in peatlands and genome analysis of the first cultivated representative.</title>
        <authorList>
            <person name="Dedysh S.N."/>
            <person name="Beletsky A.V."/>
            <person name="Ivanova A."/>
            <person name="Kulichevskaya I.S."/>
            <person name="Suzina N.E."/>
            <person name="Philippov D.A."/>
            <person name="Rakitin A.L."/>
            <person name="Mardanov A.V."/>
            <person name="Ravin N.V."/>
        </authorList>
    </citation>
    <scope>NUCLEOTIDE SEQUENCE [LARGE SCALE GENOMIC DNA]</scope>
    <source>
        <strain evidence="2 3">M1803</strain>
    </source>
</reference>
<feature type="compositionally biased region" description="Basic and acidic residues" evidence="1">
    <location>
        <begin position="94"/>
        <end position="104"/>
    </location>
</feature>
<dbReference type="KEGG" id="hbs:IPV69_24295"/>
<keyword evidence="3" id="KW-1185">Reference proteome</keyword>
<accession>A0A7M2WWT1</accession>